<feature type="transmembrane region" description="Helical" evidence="1">
    <location>
        <begin position="185"/>
        <end position="207"/>
    </location>
</feature>
<name>A0A5J6L1N5_9MICO</name>
<keyword evidence="3" id="KW-1185">Reference proteome</keyword>
<feature type="transmembrane region" description="Helical" evidence="1">
    <location>
        <begin position="371"/>
        <end position="389"/>
    </location>
</feature>
<reference evidence="3" key="1">
    <citation type="submission" date="2019-09" db="EMBL/GenBank/DDBJ databases">
        <title>Mumia zhuanghuii sp. nov. isolated from the intestinal contents of plateau pika (Ochotona curzoniae) in the Qinghai-Tibet plateau of China.</title>
        <authorList>
            <person name="Tian Z."/>
        </authorList>
    </citation>
    <scope>NUCLEOTIDE SEQUENCE [LARGE SCALE GENOMIC DNA]</scope>
    <source>
        <strain evidence="3">L-031</strain>
    </source>
</reference>
<feature type="transmembrane region" description="Helical" evidence="1">
    <location>
        <begin position="36"/>
        <end position="55"/>
    </location>
</feature>
<feature type="transmembrane region" description="Helical" evidence="1">
    <location>
        <begin position="396"/>
        <end position="414"/>
    </location>
</feature>
<proteinExistence type="predicted"/>
<evidence type="ECO:0000256" key="1">
    <source>
        <dbReference type="SAM" id="Phobius"/>
    </source>
</evidence>
<gene>
    <name evidence="2" type="ORF">F6J85_04605</name>
</gene>
<dbReference type="Pfam" id="PF20176">
    <property type="entry name" value="DUF6541"/>
    <property type="match status" value="1"/>
</dbReference>
<feature type="transmembrane region" description="Helical" evidence="1">
    <location>
        <begin position="219"/>
        <end position="238"/>
    </location>
</feature>
<feature type="transmembrane region" description="Helical" evidence="1">
    <location>
        <begin position="299"/>
        <end position="315"/>
    </location>
</feature>
<feature type="transmembrane region" description="Helical" evidence="1">
    <location>
        <begin position="244"/>
        <end position="264"/>
    </location>
</feature>
<feature type="transmembrane region" description="Helical" evidence="1">
    <location>
        <begin position="434"/>
        <end position="457"/>
    </location>
</feature>
<evidence type="ECO:0000313" key="2">
    <source>
        <dbReference type="EMBL" id="QEW02449.1"/>
    </source>
</evidence>
<keyword evidence="1" id="KW-0812">Transmembrane</keyword>
<evidence type="ECO:0000313" key="3">
    <source>
        <dbReference type="Proteomes" id="UP000325516"/>
    </source>
</evidence>
<dbReference type="RefSeq" id="WP_150924025.1">
    <property type="nucleotide sequence ID" value="NZ_CP044232.1"/>
</dbReference>
<dbReference type="InterPro" id="IPR046671">
    <property type="entry name" value="DUF6541"/>
</dbReference>
<organism evidence="2 3">
    <name type="scientific">Microbacterium lushaniae</name>
    <dbReference type="NCBI Taxonomy" id="2614639"/>
    <lineage>
        <taxon>Bacteria</taxon>
        <taxon>Bacillati</taxon>
        <taxon>Actinomycetota</taxon>
        <taxon>Actinomycetes</taxon>
        <taxon>Micrococcales</taxon>
        <taxon>Microbacteriaceae</taxon>
        <taxon>Microbacterium</taxon>
    </lineage>
</organism>
<keyword evidence="1" id="KW-0472">Membrane</keyword>
<protein>
    <submittedName>
        <fullName evidence="2">Uncharacterized protein</fullName>
    </submittedName>
</protein>
<sequence>MDDWIAAVPVFLVAAAVVFVPGAAVLLLLGLRGLRLWGLAPVVGTVIVGGLAVAVELLGLPWTPLVFLAGCVVLVAAAAVAGRTLNLRPSPARLVARPRTALVVAGIAAGGTLVVRLLLYIQSPDGISQTNDAVFHLNAIRFILETQSASSLHVSGVIGGRGFYPGGWHGITSLVVMMTGASIPVAANAVAMVIAGLIWPAGIALLARAATGDDAVAAAAGLLAGALHAFPMLMFQWGVLYPNALSTALLPAAVSAVITVPAWVRGRGGWPRGWRAGVAAALLVLLCIGAIGVAQPAGLLAFGLLSLTWATFTTLGRRRGILSLLAVAAMWIALAAVWYLLSTSTSGAHWGPFRGNAEVLADLALNTHLRLPPAVLVSALMVVGLVTACRKPRLRWLVAAWLAVAALYVAVASIDHVGVRSLLLGAWYADPYRIVALVPLVVIPLAAIGAATVAGWTTHFLSDRRRAEWLTYGVLAALLVVGIAVRPVQQMPEVVESTFDIESRYAEDETSYLDPSERELLEELPRYVAEDARVLVNPSTGGAFGYMLSGLDVYPRTWSPPRHEAWNILAASLRDAADDAAVCDALAQYGDPDYVLDFGPGEQAPGRYLMPGMTGFDTRDGFELVAGSERASLWRITACAR</sequence>
<accession>A0A5J6L1N5</accession>
<feature type="transmembrane region" description="Helical" evidence="1">
    <location>
        <begin position="322"/>
        <end position="341"/>
    </location>
</feature>
<feature type="transmembrane region" description="Helical" evidence="1">
    <location>
        <begin position="276"/>
        <end position="293"/>
    </location>
</feature>
<dbReference type="Proteomes" id="UP000325516">
    <property type="component" value="Chromosome"/>
</dbReference>
<feature type="transmembrane region" description="Helical" evidence="1">
    <location>
        <begin position="61"/>
        <end position="81"/>
    </location>
</feature>
<feature type="transmembrane region" description="Helical" evidence="1">
    <location>
        <begin position="6"/>
        <end position="29"/>
    </location>
</feature>
<keyword evidence="1" id="KW-1133">Transmembrane helix</keyword>
<dbReference type="AlphaFoldDB" id="A0A5J6L1N5"/>
<dbReference type="KEGG" id="mlz:F6J85_04605"/>
<feature type="transmembrane region" description="Helical" evidence="1">
    <location>
        <begin position="101"/>
        <end position="121"/>
    </location>
</feature>
<feature type="transmembrane region" description="Helical" evidence="1">
    <location>
        <begin position="469"/>
        <end position="488"/>
    </location>
</feature>
<dbReference type="EMBL" id="CP044232">
    <property type="protein sequence ID" value="QEW02449.1"/>
    <property type="molecule type" value="Genomic_DNA"/>
</dbReference>